<evidence type="ECO:0000313" key="3">
    <source>
        <dbReference type="EMBL" id="MBR0553929.1"/>
    </source>
</evidence>
<feature type="compositionally biased region" description="Polar residues" evidence="1">
    <location>
        <begin position="12"/>
        <end position="28"/>
    </location>
</feature>
<name>A0A8T4INM7_9SPHN</name>
<dbReference type="RefSeq" id="WP_284055180.1">
    <property type="nucleotide sequence ID" value="NZ_JAGRQC010000006.1"/>
</dbReference>
<accession>A0A8T4INM7</accession>
<keyword evidence="4" id="KW-1185">Reference proteome</keyword>
<keyword evidence="2" id="KW-0812">Transmembrane</keyword>
<dbReference type="AlphaFoldDB" id="A0A8T4INM7"/>
<evidence type="ECO:0000256" key="2">
    <source>
        <dbReference type="SAM" id="Phobius"/>
    </source>
</evidence>
<evidence type="ECO:0000256" key="1">
    <source>
        <dbReference type="SAM" id="MobiDB-lite"/>
    </source>
</evidence>
<evidence type="ECO:0000313" key="4">
    <source>
        <dbReference type="Proteomes" id="UP000676996"/>
    </source>
</evidence>
<protein>
    <submittedName>
        <fullName evidence="3">Uncharacterized protein</fullName>
    </submittedName>
</protein>
<keyword evidence="2" id="KW-0472">Membrane</keyword>
<proteinExistence type="predicted"/>
<dbReference type="Proteomes" id="UP000676996">
    <property type="component" value="Unassembled WGS sequence"/>
</dbReference>
<feature type="transmembrane region" description="Helical" evidence="2">
    <location>
        <begin position="39"/>
        <end position="62"/>
    </location>
</feature>
<comment type="caution">
    <text evidence="3">The sequence shown here is derived from an EMBL/GenBank/DDBJ whole genome shotgun (WGS) entry which is preliminary data.</text>
</comment>
<gene>
    <name evidence="3" type="ORF">J7S20_15600</name>
</gene>
<organism evidence="3 4">
    <name type="scientific">Stakelama marina</name>
    <dbReference type="NCBI Taxonomy" id="2826939"/>
    <lineage>
        <taxon>Bacteria</taxon>
        <taxon>Pseudomonadati</taxon>
        <taxon>Pseudomonadota</taxon>
        <taxon>Alphaproteobacteria</taxon>
        <taxon>Sphingomonadales</taxon>
        <taxon>Sphingomonadaceae</taxon>
        <taxon>Stakelama</taxon>
    </lineage>
</organism>
<reference evidence="3" key="1">
    <citation type="submission" date="2021-04" db="EMBL/GenBank/DDBJ databases">
        <title>Ouciella asimina sp. nov., isolated from the surface seawater in the hydrothermal field of Okinawa Trough.</title>
        <authorList>
            <person name="Shuang W."/>
        </authorList>
    </citation>
    <scope>NUCLEOTIDE SEQUENCE</scope>
    <source>
        <strain evidence="3">LXI357</strain>
    </source>
</reference>
<keyword evidence="2" id="KW-1133">Transmembrane helix</keyword>
<dbReference type="EMBL" id="JAGRQC010000006">
    <property type="protein sequence ID" value="MBR0553929.1"/>
    <property type="molecule type" value="Genomic_DNA"/>
</dbReference>
<sequence>MSSAAMAGEATRASSALPQAKVATSQVRHSTKVDKKSKLASGAIIPLVLGAGIVAGGVIIAVDNNGNADSPG</sequence>
<feature type="region of interest" description="Disordered" evidence="1">
    <location>
        <begin position="1"/>
        <end position="33"/>
    </location>
</feature>